<feature type="chain" id="PRO_5047339811" description="FMN-binding domain-containing protein" evidence="1">
    <location>
        <begin position="20"/>
        <end position="153"/>
    </location>
</feature>
<reference evidence="2 3" key="1">
    <citation type="submission" date="2024-03" db="EMBL/GenBank/DDBJ databases">
        <title>Human intestinal bacterial collection.</title>
        <authorList>
            <person name="Pauvert C."/>
            <person name="Hitch T.C.A."/>
            <person name="Clavel T."/>
        </authorList>
    </citation>
    <scope>NUCLEOTIDE SEQUENCE [LARGE SCALE GENOMIC DNA]</scope>
    <source>
        <strain evidence="2 3">CLA-AP-H29</strain>
    </source>
</reference>
<gene>
    <name evidence="2" type="ORF">WMO64_14590</name>
</gene>
<dbReference type="Gene3D" id="3.90.1010.20">
    <property type="match status" value="1"/>
</dbReference>
<protein>
    <recommendedName>
        <fullName evidence="4">FMN-binding domain-containing protein</fullName>
    </recommendedName>
</protein>
<name>A0ABV1EBL8_9FIRM</name>
<evidence type="ECO:0000256" key="1">
    <source>
        <dbReference type="SAM" id="SignalP"/>
    </source>
</evidence>
<feature type="signal peptide" evidence="1">
    <location>
        <begin position="1"/>
        <end position="19"/>
    </location>
</feature>
<sequence length="153" mass="15860">MKKLLVPAVLSAAMLLTVAGCTKTAAAPAPSAMADGTYTAEMDDASAEAAYGWRDRLVVEYKDGAMVSAVFDSYDADGNKKSETTPETYPMDPAPADWMPELSDQILKAGGTAKIDGITGATMASNNARAMMQAILDSGKPGETVTVAGTTEE</sequence>
<accession>A0ABV1EBL8</accession>
<evidence type="ECO:0000313" key="3">
    <source>
        <dbReference type="Proteomes" id="UP001464378"/>
    </source>
</evidence>
<proteinExistence type="predicted"/>
<dbReference type="RefSeq" id="WP_349232432.1">
    <property type="nucleotide sequence ID" value="NZ_JBBMFK010000030.1"/>
</dbReference>
<evidence type="ECO:0000313" key="2">
    <source>
        <dbReference type="EMBL" id="MEQ2444687.1"/>
    </source>
</evidence>
<organism evidence="2 3">
    <name type="scientific">Pseudoflavonifractor intestinihominis</name>
    <dbReference type="NCBI Taxonomy" id="3133171"/>
    <lineage>
        <taxon>Bacteria</taxon>
        <taxon>Bacillati</taxon>
        <taxon>Bacillota</taxon>
        <taxon>Clostridia</taxon>
        <taxon>Eubacteriales</taxon>
        <taxon>Oscillospiraceae</taxon>
        <taxon>Pseudoflavonifractor</taxon>
    </lineage>
</organism>
<evidence type="ECO:0008006" key="4">
    <source>
        <dbReference type="Google" id="ProtNLM"/>
    </source>
</evidence>
<keyword evidence="3" id="KW-1185">Reference proteome</keyword>
<keyword evidence="1" id="KW-0732">Signal</keyword>
<dbReference type="EMBL" id="JBBMFK010000030">
    <property type="protein sequence ID" value="MEQ2444687.1"/>
    <property type="molecule type" value="Genomic_DNA"/>
</dbReference>
<dbReference type="Proteomes" id="UP001464378">
    <property type="component" value="Unassembled WGS sequence"/>
</dbReference>
<comment type="caution">
    <text evidence="2">The sequence shown here is derived from an EMBL/GenBank/DDBJ whole genome shotgun (WGS) entry which is preliminary data.</text>
</comment>
<dbReference type="PROSITE" id="PS51257">
    <property type="entry name" value="PROKAR_LIPOPROTEIN"/>
    <property type="match status" value="1"/>
</dbReference>